<organism evidence="2 3">
    <name type="scientific">Eragrostis curvula</name>
    <name type="common">weeping love grass</name>
    <dbReference type="NCBI Taxonomy" id="38414"/>
    <lineage>
        <taxon>Eukaryota</taxon>
        <taxon>Viridiplantae</taxon>
        <taxon>Streptophyta</taxon>
        <taxon>Embryophyta</taxon>
        <taxon>Tracheophyta</taxon>
        <taxon>Spermatophyta</taxon>
        <taxon>Magnoliopsida</taxon>
        <taxon>Liliopsida</taxon>
        <taxon>Poales</taxon>
        <taxon>Poaceae</taxon>
        <taxon>PACMAD clade</taxon>
        <taxon>Chloridoideae</taxon>
        <taxon>Eragrostideae</taxon>
        <taxon>Eragrostidinae</taxon>
        <taxon>Eragrostis</taxon>
    </lineage>
</organism>
<proteinExistence type="predicted"/>
<comment type="caution">
    <text evidence="2">The sequence shown here is derived from an EMBL/GenBank/DDBJ whole genome shotgun (WGS) entry which is preliminary data.</text>
</comment>
<dbReference type="Gramene" id="TVU36639">
    <property type="protein sequence ID" value="TVU36639"/>
    <property type="gene ID" value="EJB05_18580"/>
</dbReference>
<accession>A0A5J9VK78</accession>
<dbReference type="EMBL" id="RWGY01000009">
    <property type="protein sequence ID" value="TVU36639.1"/>
    <property type="molecule type" value="Genomic_DNA"/>
</dbReference>
<protein>
    <submittedName>
        <fullName evidence="2">Uncharacterized protein</fullName>
    </submittedName>
</protein>
<sequence>MDDHQHHEMIETRLLWSELARRPVCYGYSCVAVVCLLQKAMAITTRAVDRNGDGEQKKRKQGGFKTLPFILGK</sequence>
<dbReference type="AlphaFoldDB" id="A0A5J9VK78"/>
<reference evidence="2 3" key="1">
    <citation type="journal article" date="2019" name="Sci. Rep.">
        <title>A high-quality genome of Eragrostis curvula grass provides insights into Poaceae evolution and supports new strategies to enhance forage quality.</title>
        <authorList>
            <person name="Carballo J."/>
            <person name="Santos B.A.C.M."/>
            <person name="Zappacosta D."/>
            <person name="Garbus I."/>
            <person name="Selva J.P."/>
            <person name="Gallo C.A."/>
            <person name="Diaz A."/>
            <person name="Albertini E."/>
            <person name="Caccamo M."/>
            <person name="Echenique V."/>
        </authorList>
    </citation>
    <scope>NUCLEOTIDE SEQUENCE [LARGE SCALE GENOMIC DNA]</scope>
    <source>
        <strain evidence="3">cv. Victoria</strain>
        <tissue evidence="2">Leaf</tissue>
    </source>
</reference>
<keyword evidence="3" id="KW-1185">Reference proteome</keyword>
<name>A0A5J9VK78_9POAL</name>
<gene>
    <name evidence="2" type="ORF">EJB05_18580</name>
</gene>
<feature type="region of interest" description="Disordered" evidence="1">
    <location>
        <begin position="50"/>
        <end position="73"/>
    </location>
</feature>
<dbReference type="Proteomes" id="UP000324897">
    <property type="component" value="Unassembled WGS sequence"/>
</dbReference>
<evidence type="ECO:0000313" key="2">
    <source>
        <dbReference type="EMBL" id="TVU36639.1"/>
    </source>
</evidence>
<feature type="non-terminal residue" evidence="2">
    <location>
        <position position="1"/>
    </location>
</feature>
<evidence type="ECO:0000313" key="3">
    <source>
        <dbReference type="Proteomes" id="UP000324897"/>
    </source>
</evidence>
<evidence type="ECO:0000256" key="1">
    <source>
        <dbReference type="SAM" id="MobiDB-lite"/>
    </source>
</evidence>